<dbReference type="EC" id="4.1.99.12" evidence="3"/>
<protein>
    <recommendedName>
        <fullName evidence="3">3,4-dihydroxy-2-butanone-4-phosphate synthase</fullName>
        <ecNumber evidence="3">4.1.99.12</ecNumber>
    </recommendedName>
</protein>
<keyword evidence="7" id="KW-1185">Reference proteome</keyword>
<dbReference type="Gene3D" id="3.90.870.10">
    <property type="entry name" value="DHBP synthase"/>
    <property type="match status" value="1"/>
</dbReference>
<dbReference type="SUPFAM" id="SSF55821">
    <property type="entry name" value="YrdC/RibB"/>
    <property type="match status" value="1"/>
</dbReference>
<proteinExistence type="predicted"/>
<comment type="caution">
    <text evidence="6">The sequence shown here is derived from an EMBL/GenBank/DDBJ whole genome shotgun (WGS) entry which is preliminary data.</text>
</comment>
<name>A0ABW2C5X2_9PSEU</name>
<dbReference type="Proteomes" id="UP001596337">
    <property type="component" value="Unassembled WGS sequence"/>
</dbReference>
<keyword evidence="6" id="KW-0456">Lyase</keyword>
<accession>A0ABW2C5X2</accession>
<dbReference type="RefSeq" id="WP_345402416.1">
    <property type="nucleotide sequence ID" value="NZ_BAABLA010000110.1"/>
</dbReference>
<dbReference type="Pfam" id="PF00926">
    <property type="entry name" value="DHBP_synthase"/>
    <property type="match status" value="1"/>
</dbReference>
<evidence type="ECO:0000256" key="3">
    <source>
        <dbReference type="ARBA" id="ARBA00012153"/>
    </source>
</evidence>
<keyword evidence="4" id="KW-0686">Riboflavin biosynthesis</keyword>
<comment type="pathway">
    <text evidence="2">Cofactor biosynthesis; riboflavin biosynthesis; 2-hydroxy-3-oxobutyl phosphate from D-ribulose 5-phosphate: step 1/1.</text>
</comment>
<evidence type="ECO:0000313" key="6">
    <source>
        <dbReference type="EMBL" id="MFC6870538.1"/>
    </source>
</evidence>
<evidence type="ECO:0000256" key="1">
    <source>
        <dbReference type="ARBA" id="ARBA00002284"/>
    </source>
</evidence>
<evidence type="ECO:0000256" key="4">
    <source>
        <dbReference type="ARBA" id="ARBA00022619"/>
    </source>
</evidence>
<reference evidence="7" key="1">
    <citation type="journal article" date="2019" name="Int. J. Syst. Evol. Microbiol.">
        <title>The Global Catalogue of Microorganisms (GCM) 10K type strain sequencing project: providing services to taxonomists for standard genome sequencing and annotation.</title>
        <authorList>
            <consortium name="The Broad Institute Genomics Platform"/>
            <consortium name="The Broad Institute Genome Sequencing Center for Infectious Disease"/>
            <person name="Wu L."/>
            <person name="Ma J."/>
        </authorList>
    </citation>
    <scope>NUCLEOTIDE SEQUENCE [LARGE SCALE GENOMIC DNA]</scope>
    <source>
        <strain evidence="7">KCTC 32255</strain>
    </source>
</reference>
<sequence>MAALTEGKPVLITDSADVGSAVLAAATASVGWVAWMIQYTSGFLCAPMPAARADLLGLPPMVCRNQTSHGNHYTVTVDARDGVTTGISAADRARTLRALAAPGTCPADLIRPGHVVPTCVRQDRLPAPLSAEEGAVRLCELAGLPPIAASAVLLADDGAILQPIAVKQLADRYDLVVLCLTDVASQVVAQQ</sequence>
<dbReference type="InterPro" id="IPR017945">
    <property type="entry name" value="DHBP_synth_RibB-like_a/b_dom"/>
</dbReference>
<evidence type="ECO:0000313" key="7">
    <source>
        <dbReference type="Proteomes" id="UP001596337"/>
    </source>
</evidence>
<comment type="function">
    <text evidence="1">Catalyzes the conversion of D-ribulose 5-phosphate to formate and 3,4-dihydroxy-2-butanone 4-phosphate.</text>
</comment>
<dbReference type="PANTHER" id="PTHR21327">
    <property type="entry name" value="GTP CYCLOHYDROLASE II-RELATED"/>
    <property type="match status" value="1"/>
</dbReference>
<keyword evidence="5" id="KW-0479">Metal-binding</keyword>
<dbReference type="InterPro" id="IPR000422">
    <property type="entry name" value="DHBP_synthase_RibB"/>
</dbReference>
<dbReference type="PANTHER" id="PTHR21327:SF18">
    <property type="entry name" value="3,4-DIHYDROXY-2-BUTANONE 4-PHOSPHATE SYNTHASE"/>
    <property type="match status" value="1"/>
</dbReference>
<evidence type="ECO:0000256" key="5">
    <source>
        <dbReference type="ARBA" id="ARBA00022723"/>
    </source>
</evidence>
<organism evidence="6 7">
    <name type="scientific">Haloechinothrix salitolerans</name>
    <dbReference type="NCBI Taxonomy" id="926830"/>
    <lineage>
        <taxon>Bacteria</taxon>
        <taxon>Bacillati</taxon>
        <taxon>Actinomycetota</taxon>
        <taxon>Actinomycetes</taxon>
        <taxon>Pseudonocardiales</taxon>
        <taxon>Pseudonocardiaceae</taxon>
        <taxon>Haloechinothrix</taxon>
    </lineage>
</organism>
<evidence type="ECO:0000256" key="2">
    <source>
        <dbReference type="ARBA" id="ARBA00004904"/>
    </source>
</evidence>
<dbReference type="EMBL" id="JBHSXX010000001">
    <property type="protein sequence ID" value="MFC6870538.1"/>
    <property type="molecule type" value="Genomic_DNA"/>
</dbReference>
<dbReference type="GO" id="GO:0008686">
    <property type="term" value="F:3,4-dihydroxy-2-butanone-4-phosphate synthase activity"/>
    <property type="evidence" value="ECO:0007669"/>
    <property type="project" value="UniProtKB-EC"/>
</dbReference>
<gene>
    <name evidence="6" type="ORF">ACFQGD_25725</name>
</gene>